<evidence type="ECO:0000313" key="1">
    <source>
        <dbReference type="EMBL" id="TDB64381.1"/>
    </source>
</evidence>
<sequence>MGKSVSKSVEVWIPSENIRETEYLYEVTETISADGMPRMEQVHLGTVYQDPNTQHYMAYVARPTPGKHLVAFWNLESAKCALTFELCKGQDDGKLL</sequence>
<dbReference type="AlphaFoldDB" id="A0A4R4KD33"/>
<organism evidence="1 2">
    <name type="scientific">Arundinibacter roseus</name>
    <dbReference type="NCBI Taxonomy" id="2070510"/>
    <lineage>
        <taxon>Bacteria</taxon>
        <taxon>Pseudomonadati</taxon>
        <taxon>Bacteroidota</taxon>
        <taxon>Cytophagia</taxon>
        <taxon>Cytophagales</taxon>
        <taxon>Spirosomataceae</taxon>
        <taxon>Arundinibacter</taxon>
    </lineage>
</organism>
<accession>A0A4R4KD33</accession>
<comment type="caution">
    <text evidence="1">The sequence shown here is derived from an EMBL/GenBank/DDBJ whole genome shotgun (WGS) entry which is preliminary data.</text>
</comment>
<gene>
    <name evidence="1" type="ORF">EZE20_11905</name>
</gene>
<dbReference type="RefSeq" id="WP_132117879.1">
    <property type="nucleotide sequence ID" value="NZ_SMJU01000007.1"/>
</dbReference>
<dbReference type="Proteomes" id="UP000295706">
    <property type="component" value="Unassembled WGS sequence"/>
</dbReference>
<proteinExistence type="predicted"/>
<name>A0A4R4KD33_9BACT</name>
<evidence type="ECO:0000313" key="2">
    <source>
        <dbReference type="Proteomes" id="UP000295706"/>
    </source>
</evidence>
<reference evidence="1 2" key="1">
    <citation type="submission" date="2019-02" db="EMBL/GenBank/DDBJ databases">
        <title>Arundinibacter roseus gen. nov., sp. nov., a new member of the family Cytophagaceae.</title>
        <authorList>
            <person name="Szuroczki S."/>
            <person name="Khayer B."/>
            <person name="Sproer C."/>
            <person name="Toumi M."/>
            <person name="Szabo A."/>
            <person name="Felfoldi T."/>
            <person name="Schumann P."/>
            <person name="Toth E."/>
        </authorList>
    </citation>
    <scope>NUCLEOTIDE SEQUENCE [LARGE SCALE GENOMIC DNA]</scope>
    <source>
        <strain evidence="1 2">DMA-k-7a</strain>
    </source>
</reference>
<protein>
    <submittedName>
        <fullName evidence="1">Uncharacterized protein</fullName>
    </submittedName>
</protein>
<dbReference type="EMBL" id="SMJU01000007">
    <property type="protein sequence ID" value="TDB64381.1"/>
    <property type="molecule type" value="Genomic_DNA"/>
</dbReference>
<keyword evidence="2" id="KW-1185">Reference proteome</keyword>